<feature type="region of interest" description="Disordered" evidence="1">
    <location>
        <begin position="69"/>
        <end position="98"/>
    </location>
</feature>
<accession>A0A835A7G4</accession>
<sequence>MMPMKGPTKGGTKKSQGPSTKVGPKKTQDPPLHPYEQQRLSRCMQNSARLQQLGIPTIRTMFEDAAAISRDKKKKHGNREDSGSEYDPVQDDTSEDDCIEDGSEKVCLHDEGSLIMCLCFLEDGDDDIARPLIILYCFLEGGGNNIGRSDGHNHLSSEAVGDVGYNDDNTMVDGPDAITLPAGDNQMINEESVEAELEVQRMANADLQSKMDDMSKKMQETEDARRRDQEELKEMKKKQAELEAALQRILTQN</sequence>
<evidence type="ECO:0000313" key="3">
    <source>
        <dbReference type="Proteomes" id="UP000636709"/>
    </source>
</evidence>
<organism evidence="2 3">
    <name type="scientific">Digitaria exilis</name>
    <dbReference type="NCBI Taxonomy" id="1010633"/>
    <lineage>
        <taxon>Eukaryota</taxon>
        <taxon>Viridiplantae</taxon>
        <taxon>Streptophyta</taxon>
        <taxon>Embryophyta</taxon>
        <taxon>Tracheophyta</taxon>
        <taxon>Spermatophyta</taxon>
        <taxon>Magnoliopsida</taxon>
        <taxon>Liliopsida</taxon>
        <taxon>Poales</taxon>
        <taxon>Poaceae</taxon>
        <taxon>PACMAD clade</taxon>
        <taxon>Panicoideae</taxon>
        <taxon>Panicodae</taxon>
        <taxon>Paniceae</taxon>
        <taxon>Anthephorinae</taxon>
        <taxon>Digitaria</taxon>
    </lineage>
</organism>
<feature type="region of interest" description="Disordered" evidence="1">
    <location>
        <begin position="208"/>
        <end position="239"/>
    </location>
</feature>
<evidence type="ECO:0000313" key="2">
    <source>
        <dbReference type="EMBL" id="KAF8646422.1"/>
    </source>
</evidence>
<feature type="region of interest" description="Disordered" evidence="1">
    <location>
        <begin position="1"/>
        <end position="43"/>
    </location>
</feature>
<name>A0A835A7G4_9POAL</name>
<dbReference type="EMBL" id="JACEFO010002900">
    <property type="protein sequence ID" value="KAF8646422.1"/>
    <property type="molecule type" value="Genomic_DNA"/>
</dbReference>
<comment type="caution">
    <text evidence="2">The sequence shown here is derived from an EMBL/GenBank/DDBJ whole genome shotgun (WGS) entry which is preliminary data.</text>
</comment>
<dbReference type="AlphaFoldDB" id="A0A835A7G4"/>
<reference evidence="2" key="1">
    <citation type="submission" date="2020-07" db="EMBL/GenBank/DDBJ databases">
        <title>Genome sequence and genetic diversity analysis of an under-domesticated orphan crop, white fonio (Digitaria exilis).</title>
        <authorList>
            <person name="Bennetzen J.L."/>
            <person name="Chen S."/>
            <person name="Ma X."/>
            <person name="Wang X."/>
            <person name="Yssel A.E.J."/>
            <person name="Chaluvadi S.R."/>
            <person name="Johnson M."/>
            <person name="Gangashetty P."/>
            <person name="Hamidou F."/>
            <person name="Sanogo M.D."/>
            <person name="Zwaenepoel A."/>
            <person name="Wallace J."/>
            <person name="Van De Peer Y."/>
            <person name="Van Deynze A."/>
        </authorList>
    </citation>
    <scope>NUCLEOTIDE SEQUENCE</scope>
    <source>
        <tissue evidence="2">Leaves</tissue>
    </source>
</reference>
<protein>
    <submittedName>
        <fullName evidence="2">Uncharacterized protein</fullName>
    </submittedName>
</protein>
<dbReference type="OrthoDB" id="696557at2759"/>
<feature type="compositionally biased region" description="Acidic residues" evidence="1">
    <location>
        <begin position="88"/>
        <end position="98"/>
    </location>
</feature>
<evidence type="ECO:0000256" key="1">
    <source>
        <dbReference type="SAM" id="MobiDB-lite"/>
    </source>
</evidence>
<proteinExistence type="predicted"/>
<dbReference type="Proteomes" id="UP000636709">
    <property type="component" value="Unassembled WGS sequence"/>
</dbReference>
<keyword evidence="3" id="KW-1185">Reference proteome</keyword>
<gene>
    <name evidence="2" type="ORF">HU200_065869</name>
</gene>
<feature type="compositionally biased region" description="Basic and acidic residues" evidence="1">
    <location>
        <begin position="209"/>
        <end position="239"/>
    </location>
</feature>